<gene>
    <name evidence="1" type="ordered locus">MPNE_0316</name>
</gene>
<dbReference type="KEGG" id="mpj:MPNE_0316"/>
<dbReference type="EMBL" id="CP002077">
    <property type="protein sequence ID" value="ADK86892.1"/>
    <property type="molecule type" value="Genomic_DNA"/>
</dbReference>
<sequence length="71" mass="8624">MEINTFIRLFLPVVGFSFVCSWDLINAYKKPLIAQKSDSFYFLKNIFLRFAIFFRLGRWNLSMERLFWAVF</sequence>
<accession>A0A0H3DNV5</accession>
<name>A0A0H3DNV5_MYCPB</name>
<protein>
    <submittedName>
        <fullName evidence="1">Conserved domain protein</fullName>
    </submittedName>
</protein>
<evidence type="ECO:0000313" key="2">
    <source>
        <dbReference type="Proteomes" id="UP000007756"/>
    </source>
</evidence>
<evidence type="ECO:0000313" key="1">
    <source>
        <dbReference type="EMBL" id="ADK86892.1"/>
    </source>
</evidence>
<dbReference type="PaxDb" id="722438-MPNE_0316"/>
<dbReference type="Proteomes" id="UP000007756">
    <property type="component" value="Chromosome"/>
</dbReference>
<dbReference type="AlphaFoldDB" id="A0A0H3DNV5"/>
<dbReference type="HOGENOM" id="CLU_2735740_0_0_14"/>
<proteinExistence type="predicted"/>
<organism evidence="1 2">
    <name type="scientific">Mycoplasmoides pneumoniae (strain ATCC 15531 / DSM 23978 / CIP 103766 / NBRC 14401 / NCTC 10119 / FH)</name>
    <name type="common">Mycoplasma pneumoniae</name>
    <dbReference type="NCBI Taxonomy" id="722438"/>
    <lineage>
        <taxon>Bacteria</taxon>
        <taxon>Bacillati</taxon>
        <taxon>Mycoplasmatota</taxon>
        <taxon>Mycoplasmoidales</taxon>
        <taxon>Mycoplasmoidaceae</taxon>
        <taxon>Mycoplasmoides</taxon>
    </lineage>
</organism>
<reference evidence="1 2" key="1">
    <citation type="journal article" date="2010" name="Appl. Environ. Microbiol.">
        <title>Targeted chromosomal knockouts in Mycoplasma pneumoniae.</title>
        <authorList>
            <person name="Krishnakumar R."/>
            <person name="Assad-Garcia N."/>
            <person name="Benders G.A."/>
            <person name="Phan Q."/>
            <person name="Montague M.G."/>
            <person name="Glass J.I."/>
        </authorList>
    </citation>
    <scope>NUCLEOTIDE SEQUENCE [LARGE SCALE GENOMIC DNA]</scope>
    <source>
        <strain evidence="2">ATCC 15531 / DSM 22911 / NBRC 14401 / NCTC 10119 / FH</strain>
    </source>
</reference>